<evidence type="ECO:0000313" key="8">
    <source>
        <dbReference type="Proteomes" id="UP000007174"/>
    </source>
</evidence>
<proteinExistence type="inferred from homology"/>
<dbReference type="SUPFAM" id="SSF53474">
    <property type="entry name" value="alpha/beta-Hydrolases"/>
    <property type="match status" value="1"/>
</dbReference>
<dbReference type="GeneID" id="28873594"/>
<organism evidence="6 8">
    <name type="scientific">Colletotrichum higginsianum (strain IMI 349063)</name>
    <name type="common">Crucifer anthracnose fungus</name>
    <dbReference type="NCBI Taxonomy" id="759273"/>
    <lineage>
        <taxon>Eukaryota</taxon>
        <taxon>Fungi</taxon>
        <taxon>Dikarya</taxon>
        <taxon>Ascomycota</taxon>
        <taxon>Pezizomycotina</taxon>
        <taxon>Sordariomycetes</taxon>
        <taxon>Hypocreomycetidae</taxon>
        <taxon>Glomerellales</taxon>
        <taxon>Glomerellaceae</taxon>
        <taxon>Colletotrichum</taxon>
        <taxon>Colletotrichum destructivum species complex</taxon>
    </lineage>
</organism>
<gene>
    <name evidence="6" type="ORF">CH063_11725</name>
    <name evidence="7" type="ORF">CH63R_14513</name>
</gene>
<protein>
    <submittedName>
        <fullName evidence="6">Carboxypeptidase S1</fullName>
    </submittedName>
</protein>
<reference evidence="6" key="1">
    <citation type="submission" date="2011-12" db="EMBL/GenBank/DDBJ databases">
        <title>The genome sequence of Colletotrichum higginsianum IMI 34906.</title>
        <authorList>
            <person name="Ma L.-J."/>
            <person name="O'Connell R."/>
            <person name="van Themaat E.V.L."/>
            <person name="Stueber K."/>
            <person name="Young S.K."/>
            <person name="Zeng Q."/>
            <person name="Gargeya S."/>
            <person name="Fitzgerald M."/>
            <person name="Haas B."/>
            <person name="Abouelleil A."/>
            <person name="Alvarado L."/>
            <person name="Arachchi H.M."/>
            <person name="Berlin A."/>
            <person name="Chapman S.B."/>
            <person name="Gearin G."/>
            <person name="Goldberg J."/>
            <person name="Griggs A."/>
            <person name="Gujja S."/>
            <person name="Hansen M."/>
            <person name="Heiman D."/>
            <person name="Howarth C."/>
            <person name="Larimer J."/>
            <person name="Lui A."/>
            <person name="MacDonald P.J.P."/>
            <person name="McCowen C."/>
            <person name="Montmayeur A."/>
            <person name="Murphy C."/>
            <person name="Neiman D."/>
            <person name="Pearson M."/>
            <person name="Priest M."/>
            <person name="Roberts A."/>
            <person name="Saif S."/>
            <person name="Shea T."/>
            <person name="Sisk P."/>
            <person name="Stolte C."/>
            <person name="Sykes S."/>
            <person name="Wortman J."/>
            <person name="Nusbaum C."/>
            <person name="Birren B."/>
        </authorList>
    </citation>
    <scope>NUCLEOTIDE SEQUENCE</scope>
    <source>
        <strain evidence="6">IMI 349063</strain>
    </source>
</reference>
<keyword evidence="3" id="KW-0645">Protease</keyword>
<dbReference type="STRING" id="759273.H1VMK5"/>
<keyword evidence="4" id="KW-0378">Hydrolase</keyword>
<evidence type="ECO:0000256" key="2">
    <source>
        <dbReference type="ARBA" id="ARBA00022645"/>
    </source>
</evidence>
<keyword evidence="2 6" id="KW-0121">Carboxypeptidase</keyword>
<dbReference type="GO" id="GO:0004185">
    <property type="term" value="F:serine-type carboxypeptidase activity"/>
    <property type="evidence" value="ECO:0007669"/>
    <property type="project" value="InterPro"/>
</dbReference>
<dbReference type="EMBL" id="LTAN01000011">
    <property type="protein sequence ID" value="OBR02212.1"/>
    <property type="molecule type" value="Genomic_DNA"/>
</dbReference>
<keyword evidence="5" id="KW-0325">Glycoprotein</keyword>
<evidence type="ECO:0000256" key="1">
    <source>
        <dbReference type="ARBA" id="ARBA00009431"/>
    </source>
</evidence>
<sequence>MFGPGRCQDRQMACNSKPANKVCADADAFCIQNVEDFWDINTRRTENDIRFLLPDPFLSSNFVAYLNRADIQAAIGASNNFTTASVQTSMAFSSTGDDSHTGELVTKSMASLLQQSVTVAPFTGDADYDSNMIGAQVVAANVGAANWAMAGFVNLSANSDGQIPGETKQADGFSFTRLYYAGHFSAFNQPEAALRIQERVIKDVDIATGMTPMAFGKNLFTKGPLESTFREGS</sequence>
<dbReference type="RefSeq" id="XP_018150730.1">
    <property type="nucleotide sequence ID" value="XM_018309487.1"/>
</dbReference>
<evidence type="ECO:0000256" key="5">
    <source>
        <dbReference type="ARBA" id="ARBA00023180"/>
    </source>
</evidence>
<dbReference type="InterPro" id="IPR001563">
    <property type="entry name" value="Peptidase_S10"/>
</dbReference>
<name>H1VMK5_COLHI</name>
<evidence type="ECO:0000313" key="6">
    <source>
        <dbReference type="EMBL" id="CCF41459.1"/>
    </source>
</evidence>
<dbReference type="AlphaFoldDB" id="H1VMK5"/>
<dbReference type="eggNOG" id="KOG1282">
    <property type="taxonomic scope" value="Eukaryota"/>
</dbReference>
<dbReference type="Gene3D" id="3.40.50.1820">
    <property type="entry name" value="alpha/beta hydrolase"/>
    <property type="match status" value="1"/>
</dbReference>
<dbReference type="Proteomes" id="UP000007174">
    <property type="component" value="Unassembled WGS sequence"/>
</dbReference>
<evidence type="ECO:0000256" key="4">
    <source>
        <dbReference type="ARBA" id="ARBA00022801"/>
    </source>
</evidence>
<dbReference type="VEuPathDB" id="FungiDB:CH63R_14513"/>
<dbReference type="Proteomes" id="UP000092177">
    <property type="component" value="Chromosome 11"/>
</dbReference>
<reference evidence="9" key="4">
    <citation type="journal article" date="2017" name="BMC Genomics">
        <title>Gapless genome assembly of Colletotrichum higginsianum reveals chromosome structure and association of transposable elements with secondary metabolite gene clusters.</title>
        <authorList>
            <person name="Dallery J.-F."/>
            <person name="Lapalu N."/>
            <person name="Zampounis A."/>
            <person name="Pigne S."/>
            <person name="Luyten I."/>
            <person name="Amselem J."/>
            <person name="Wittenberg A.H.J."/>
            <person name="Zhou S."/>
            <person name="de Queiroz M.V."/>
            <person name="Robin G.P."/>
            <person name="Auger A."/>
            <person name="Hainaut M."/>
            <person name="Henrissat B."/>
            <person name="Kim K.-T."/>
            <person name="Lee Y.-H."/>
            <person name="Lespinet O."/>
            <person name="Schwartz D.C."/>
            <person name="Thon M.R."/>
            <person name="O'Connell R.J."/>
        </authorList>
    </citation>
    <scope>NUCLEOTIDE SEQUENCE [LARGE SCALE GENOMIC DNA]</scope>
    <source>
        <strain evidence="9">IMI 349063</strain>
    </source>
</reference>
<dbReference type="EMBL" id="CACQ02004706">
    <property type="protein sequence ID" value="CCF41459.1"/>
    <property type="molecule type" value="Genomic_DNA"/>
</dbReference>
<dbReference type="KEGG" id="chig:CH63R_14513"/>
<dbReference type="InterPro" id="IPR029058">
    <property type="entry name" value="AB_hydrolase_fold"/>
</dbReference>
<dbReference type="GO" id="GO:0006508">
    <property type="term" value="P:proteolysis"/>
    <property type="evidence" value="ECO:0007669"/>
    <property type="project" value="UniProtKB-KW"/>
</dbReference>
<accession>H1VMK5</accession>
<keyword evidence="9" id="KW-1185">Reference proteome</keyword>
<reference evidence="8" key="2">
    <citation type="journal article" date="2012" name="Nat. Genet.">
        <title>Lifestyle transitions in plant pathogenic Colletotrichum fungi deciphered by genome and transcriptome analyses.</title>
        <authorList>
            <person name="O'Connell R.J."/>
            <person name="Thon M.R."/>
            <person name="Hacquard S."/>
            <person name="Amyotte S.G."/>
            <person name="Kleemann J."/>
            <person name="Torres M.F."/>
            <person name="Damm U."/>
            <person name="Buiate E.A."/>
            <person name="Epstein L."/>
            <person name="Alkan N."/>
            <person name="Altmueller J."/>
            <person name="Alvarado-Balderrama L."/>
            <person name="Bauser C.A."/>
            <person name="Becker C."/>
            <person name="Birren B.W."/>
            <person name="Chen Z."/>
            <person name="Choi J."/>
            <person name="Crouch J.A."/>
            <person name="Duvick J.P."/>
            <person name="Farman M.A."/>
            <person name="Gan P."/>
            <person name="Heiman D."/>
            <person name="Henrissat B."/>
            <person name="Howard R.J."/>
            <person name="Kabbage M."/>
            <person name="Koch C."/>
            <person name="Kracher B."/>
            <person name="Kubo Y."/>
            <person name="Law A.D."/>
            <person name="Lebrun M.-H."/>
            <person name="Lee Y.-H."/>
            <person name="Miyara I."/>
            <person name="Moore N."/>
            <person name="Neumann U."/>
            <person name="Nordstroem K."/>
            <person name="Panaccione D.G."/>
            <person name="Panstruga R."/>
            <person name="Place M."/>
            <person name="Proctor R.H."/>
            <person name="Prusky D."/>
            <person name="Rech G."/>
            <person name="Reinhardt R."/>
            <person name="Rollins J.A."/>
            <person name="Rounsley S."/>
            <person name="Schardl C.L."/>
            <person name="Schwartz D.C."/>
            <person name="Shenoy N."/>
            <person name="Shirasu K."/>
            <person name="Sikhakolli U.R."/>
            <person name="Stueber K."/>
            <person name="Sukno S.A."/>
            <person name="Sweigard J.A."/>
            <person name="Takano Y."/>
            <person name="Takahara H."/>
            <person name="Trail F."/>
            <person name="van der Does H.C."/>
            <person name="Voll L.M."/>
            <person name="Will I."/>
            <person name="Young S."/>
            <person name="Zeng Q."/>
            <person name="Zhang J."/>
            <person name="Zhou S."/>
            <person name="Dickman M.B."/>
            <person name="Schulze-Lefert P."/>
            <person name="Ver Loren van Themaat E."/>
            <person name="Ma L.-J."/>
            <person name="Vaillancourt L.J."/>
        </authorList>
    </citation>
    <scope>NUCLEOTIDE SEQUENCE [LARGE SCALE GENOMIC DNA]</scope>
    <source>
        <strain evidence="8">IMI 349063</strain>
    </source>
</reference>
<reference evidence="7" key="3">
    <citation type="submission" date="2016-02" db="EMBL/GenBank/DDBJ databases">
        <title>Resequencing and annotation of the Colletotrichum higginsianum genome.</title>
        <authorList>
            <person name="O'Connell R."/>
            <person name="Zambounis A."/>
            <person name="Thon M."/>
            <person name="Dallery J.-F."/>
        </authorList>
    </citation>
    <scope>NUCLEOTIDE SEQUENCE [LARGE SCALE GENOMIC DNA]</scope>
    <source>
        <strain evidence="7">IMI 349063</strain>
    </source>
</reference>
<evidence type="ECO:0000313" key="7">
    <source>
        <dbReference type="EMBL" id="OBR02212.1"/>
    </source>
</evidence>
<evidence type="ECO:0000256" key="3">
    <source>
        <dbReference type="ARBA" id="ARBA00022670"/>
    </source>
</evidence>
<evidence type="ECO:0000313" key="9">
    <source>
        <dbReference type="Proteomes" id="UP000092177"/>
    </source>
</evidence>
<dbReference type="Pfam" id="PF00450">
    <property type="entry name" value="Peptidase_S10"/>
    <property type="match status" value="1"/>
</dbReference>
<comment type="similarity">
    <text evidence="1">Belongs to the peptidase S10 family.</text>
</comment>
<dbReference type="HOGENOM" id="CLU_1189847_0_0_1"/>